<dbReference type="GO" id="GO:0003700">
    <property type="term" value="F:DNA-binding transcription factor activity"/>
    <property type="evidence" value="ECO:0007669"/>
    <property type="project" value="InterPro"/>
</dbReference>
<keyword evidence="3" id="KW-0238">DNA-binding</keyword>
<keyword evidence="4" id="KW-0804">Transcription</keyword>
<dbReference type="FunFam" id="1.10.10.10:FF:000001">
    <property type="entry name" value="LysR family transcriptional regulator"/>
    <property type="match status" value="1"/>
</dbReference>
<gene>
    <name evidence="6" type="ORF">EZ242_07865</name>
</gene>
<dbReference type="PROSITE" id="PS50931">
    <property type="entry name" value="HTH_LYSR"/>
    <property type="match status" value="1"/>
</dbReference>
<proteinExistence type="inferred from homology"/>
<dbReference type="Pfam" id="PF03466">
    <property type="entry name" value="LysR_substrate"/>
    <property type="match status" value="1"/>
</dbReference>
<protein>
    <submittedName>
        <fullName evidence="6">LysR family transcriptional regulator</fullName>
    </submittedName>
</protein>
<comment type="similarity">
    <text evidence="1">Belongs to the LysR transcriptional regulatory family.</text>
</comment>
<evidence type="ECO:0000313" key="7">
    <source>
        <dbReference type="Proteomes" id="UP000297564"/>
    </source>
</evidence>
<keyword evidence="2" id="KW-0805">Transcription regulation</keyword>
<dbReference type="InterPro" id="IPR036390">
    <property type="entry name" value="WH_DNA-bd_sf"/>
</dbReference>
<feature type="domain" description="HTH lysR-type" evidence="5">
    <location>
        <begin position="3"/>
        <end position="60"/>
    </location>
</feature>
<dbReference type="Pfam" id="PF00126">
    <property type="entry name" value="HTH_1"/>
    <property type="match status" value="1"/>
</dbReference>
<keyword evidence="7" id="KW-1185">Reference proteome</keyword>
<dbReference type="PRINTS" id="PR00039">
    <property type="entry name" value="HTHLYSR"/>
</dbReference>
<evidence type="ECO:0000256" key="2">
    <source>
        <dbReference type="ARBA" id="ARBA00023015"/>
    </source>
</evidence>
<sequence length="312" mass="33983">MNVTLRQLQVFVAVSDTLHFTRAADSLHLSQSSVSTQIRELEECLGFRLFDRHTRMLRLTEAGSEILPLARKAVADLESVIGSSAQIKTLRRGRVSMAVASVQAALVVPRVVREFTDANPGIKVVIHDVPQDVVLTMVRAGEVDFGLGTASGSRHDLGVRRLWGEVFVAVLPPGHPLTRQPRLTWRDLQDAPVIGPSSDNPVREQLDFALAREGISLSRLYEVSLPLTMVGMVEGGLGIGVMTISIAKVAQALDLVLRPVTAPTIEREVSLLFHPDRSLSPAAQTLCDLIHARRAELAPREGEPVRRAVAMG</sequence>
<dbReference type="GO" id="GO:0003677">
    <property type="term" value="F:DNA binding"/>
    <property type="evidence" value="ECO:0007669"/>
    <property type="project" value="UniProtKB-KW"/>
</dbReference>
<evidence type="ECO:0000259" key="5">
    <source>
        <dbReference type="PROSITE" id="PS50931"/>
    </source>
</evidence>
<dbReference type="InterPro" id="IPR000847">
    <property type="entry name" value="LysR_HTH_N"/>
</dbReference>
<name>A0A4Z0BTW4_9BURK</name>
<evidence type="ECO:0000256" key="3">
    <source>
        <dbReference type="ARBA" id="ARBA00023125"/>
    </source>
</evidence>
<dbReference type="EMBL" id="SMLL01000003">
    <property type="protein sequence ID" value="TFZ01688.1"/>
    <property type="molecule type" value="Genomic_DNA"/>
</dbReference>
<accession>A0A4Z0BTW4</accession>
<dbReference type="Gene3D" id="3.40.190.290">
    <property type="match status" value="1"/>
</dbReference>
<dbReference type="CDD" id="cd08440">
    <property type="entry name" value="PBP2_LTTR_like_4"/>
    <property type="match status" value="1"/>
</dbReference>
<dbReference type="InterPro" id="IPR036388">
    <property type="entry name" value="WH-like_DNA-bd_sf"/>
</dbReference>
<dbReference type="PANTHER" id="PTHR30419">
    <property type="entry name" value="HTH-TYPE TRANSCRIPTIONAL REGULATOR YBHD"/>
    <property type="match status" value="1"/>
</dbReference>
<dbReference type="Proteomes" id="UP000297564">
    <property type="component" value="Unassembled WGS sequence"/>
</dbReference>
<dbReference type="SUPFAM" id="SSF46785">
    <property type="entry name" value="Winged helix' DNA-binding domain"/>
    <property type="match status" value="1"/>
</dbReference>
<dbReference type="InterPro" id="IPR050950">
    <property type="entry name" value="HTH-type_LysR_regulators"/>
</dbReference>
<evidence type="ECO:0000256" key="4">
    <source>
        <dbReference type="ARBA" id="ARBA00023163"/>
    </source>
</evidence>
<dbReference type="InterPro" id="IPR005119">
    <property type="entry name" value="LysR_subst-bd"/>
</dbReference>
<comment type="caution">
    <text evidence="6">The sequence shown here is derived from an EMBL/GenBank/DDBJ whole genome shotgun (WGS) entry which is preliminary data.</text>
</comment>
<organism evidence="6 7">
    <name type="scientific">Ramlibacter rhizophilus</name>
    <dbReference type="NCBI Taxonomy" id="1781167"/>
    <lineage>
        <taxon>Bacteria</taxon>
        <taxon>Pseudomonadati</taxon>
        <taxon>Pseudomonadota</taxon>
        <taxon>Betaproteobacteria</taxon>
        <taxon>Burkholderiales</taxon>
        <taxon>Comamonadaceae</taxon>
        <taxon>Ramlibacter</taxon>
    </lineage>
</organism>
<dbReference type="Gene3D" id="1.10.10.10">
    <property type="entry name" value="Winged helix-like DNA-binding domain superfamily/Winged helix DNA-binding domain"/>
    <property type="match status" value="1"/>
</dbReference>
<dbReference type="OrthoDB" id="646694at2"/>
<evidence type="ECO:0000256" key="1">
    <source>
        <dbReference type="ARBA" id="ARBA00009437"/>
    </source>
</evidence>
<dbReference type="SUPFAM" id="SSF53850">
    <property type="entry name" value="Periplasmic binding protein-like II"/>
    <property type="match status" value="1"/>
</dbReference>
<reference evidence="6 7" key="1">
    <citation type="submission" date="2019-03" db="EMBL/GenBank/DDBJ databases">
        <title>Ramlibacter rhizophilus CCTCC AB2015357, whole genome shotgun sequence.</title>
        <authorList>
            <person name="Zhang X."/>
            <person name="Feng G."/>
            <person name="Zhu H."/>
        </authorList>
    </citation>
    <scope>NUCLEOTIDE SEQUENCE [LARGE SCALE GENOMIC DNA]</scope>
    <source>
        <strain evidence="6 7">CCTCC AB2015357</strain>
    </source>
</reference>
<dbReference type="AlphaFoldDB" id="A0A4Z0BTW4"/>
<evidence type="ECO:0000313" key="6">
    <source>
        <dbReference type="EMBL" id="TFZ01688.1"/>
    </source>
</evidence>
<dbReference type="PANTHER" id="PTHR30419:SF30">
    <property type="entry name" value="LYSR FAMILY TRANSCRIPTIONAL REGULATOR"/>
    <property type="match status" value="1"/>
</dbReference>
<dbReference type="GO" id="GO:0005829">
    <property type="term" value="C:cytosol"/>
    <property type="evidence" value="ECO:0007669"/>
    <property type="project" value="TreeGrafter"/>
</dbReference>